<organism evidence="2">
    <name type="scientific">Tanacetum cinerariifolium</name>
    <name type="common">Dalmatian daisy</name>
    <name type="synonym">Chrysanthemum cinerariifolium</name>
    <dbReference type="NCBI Taxonomy" id="118510"/>
    <lineage>
        <taxon>Eukaryota</taxon>
        <taxon>Viridiplantae</taxon>
        <taxon>Streptophyta</taxon>
        <taxon>Embryophyta</taxon>
        <taxon>Tracheophyta</taxon>
        <taxon>Spermatophyta</taxon>
        <taxon>Magnoliopsida</taxon>
        <taxon>eudicotyledons</taxon>
        <taxon>Gunneridae</taxon>
        <taxon>Pentapetalae</taxon>
        <taxon>asterids</taxon>
        <taxon>campanulids</taxon>
        <taxon>Asterales</taxon>
        <taxon>Asteraceae</taxon>
        <taxon>Asteroideae</taxon>
        <taxon>Anthemideae</taxon>
        <taxon>Anthemidinae</taxon>
        <taxon>Tanacetum</taxon>
    </lineage>
</organism>
<reference evidence="2" key="1">
    <citation type="journal article" date="2019" name="Sci. Rep.">
        <title>Draft genome of Tanacetum cinerariifolium, the natural source of mosquito coil.</title>
        <authorList>
            <person name="Yamashiro T."/>
            <person name="Shiraishi A."/>
            <person name="Satake H."/>
            <person name="Nakayama K."/>
        </authorList>
    </citation>
    <scope>NUCLEOTIDE SEQUENCE</scope>
</reference>
<feature type="non-terminal residue" evidence="2">
    <location>
        <position position="59"/>
    </location>
</feature>
<sequence length="59" mass="6068">MDDWESAGGDAVDEANVVANDAAGGATEAPQVSQSPSVSPVREPTPERQPTPERPLSPP</sequence>
<accession>A0A699VFZ6</accession>
<dbReference type="AlphaFoldDB" id="A0A699VFZ6"/>
<proteinExistence type="predicted"/>
<name>A0A699VFZ6_TANCI</name>
<comment type="caution">
    <text evidence="2">The sequence shown here is derived from an EMBL/GenBank/DDBJ whole genome shotgun (WGS) entry which is preliminary data.</text>
</comment>
<evidence type="ECO:0000256" key="1">
    <source>
        <dbReference type="SAM" id="MobiDB-lite"/>
    </source>
</evidence>
<dbReference type="EMBL" id="BKCJ011423498">
    <property type="protein sequence ID" value="GFD32356.1"/>
    <property type="molecule type" value="Genomic_DNA"/>
</dbReference>
<feature type="compositionally biased region" description="Low complexity" evidence="1">
    <location>
        <begin position="7"/>
        <end position="42"/>
    </location>
</feature>
<feature type="compositionally biased region" description="Pro residues" evidence="1">
    <location>
        <begin position="47"/>
        <end position="59"/>
    </location>
</feature>
<protein>
    <submittedName>
        <fullName evidence="2">Uncharacterized protein</fullName>
    </submittedName>
</protein>
<feature type="region of interest" description="Disordered" evidence="1">
    <location>
        <begin position="1"/>
        <end position="59"/>
    </location>
</feature>
<gene>
    <name evidence="2" type="ORF">Tci_904325</name>
</gene>
<evidence type="ECO:0000313" key="2">
    <source>
        <dbReference type="EMBL" id="GFD32356.1"/>
    </source>
</evidence>